<keyword evidence="2" id="KW-1185">Reference proteome</keyword>
<evidence type="ECO:0000313" key="1">
    <source>
        <dbReference type="EMBL" id="CAG8629890.1"/>
    </source>
</evidence>
<dbReference type="EMBL" id="CAJVPJ010002816">
    <property type="protein sequence ID" value="CAG8629890.1"/>
    <property type="molecule type" value="Genomic_DNA"/>
</dbReference>
<evidence type="ECO:0000313" key="2">
    <source>
        <dbReference type="Proteomes" id="UP000789572"/>
    </source>
</evidence>
<reference evidence="1" key="1">
    <citation type="submission" date="2021-06" db="EMBL/GenBank/DDBJ databases">
        <authorList>
            <person name="Kallberg Y."/>
            <person name="Tangrot J."/>
            <person name="Rosling A."/>
        </authorList>
    </citation>
    <scope>NUCLEOTIDE SEQUENCE</scope>
    <source>
        <strain evidence="1">IA702</strain>
    </source>
</reference>
<name>A0A9N9D826_9GLOM</name>
<comment type="caution">
    <text evidence="1">The sequence shown here is derived from an EMBL/GenBank/DDBJ whole genome shotgun (WGS) entry which is preliminary data.</text>
</comment>
<proteinExistence type="predicted"/>
<protein>
    <submittedName>
        <fullName evidence="1">55_t:CDS:1</fullName>
    </submittedName>
</protein>
<accession>A0A9N9D826</accession>
<dbReference type="AlphaFoldDB" id="A0A9N9D826"/>
<gene>
    <name evidence="1" type="ORF">POCULU_LOCUS8838</name>
</gene>
<dbReference type="Proteomes" id="UP000789572">
    <property type="component" value="Unassembled WGS sequence"/>
</dbReference>
<sequence>FAHSSSNPLKQGRISDVEGVVLFNGVSPEVSFEAEVLIKML</sequence>
<organism evidence="1 2">
    <name type="scientific">Paraglomus occultum</name>
    <dbReference type="NCBI Taxonomy" id="144539"/>
    <lineage>
        <taxon>Eukaryota</taxon>
        <taxon>Fungi</taxon>
        <taxon>Fungi incertae sedis</taxon>
        <taxon>Mucoromycota</taxon>
        <taxon>Glomeromycotina</taxon>
        <taxon>Glomeromycetes</taxon>
        <taxon>Paraglomerales</taxon>
        <taxon>Paraglomeraceae</taxon>
        <taxon>Paraglomus</taxon>
    </lineage>
</organism>
<feature type="non-terminal residue" evidence="1">
    <location>
        <position position="1"/>
    </location>
</feature>